<dbReference type="GO" id="GO:0008171">
    <property type="term" value="F:O-methyltransferase activity"/>
    <property type="evidence" value="ECO:0007669"/>
    <property type="project" value="TreeGrafter"/>
</dbReference>
<gene>
    <name evidence="2" type="ORF">H5P27_12830</name>
</gene>
<dbReference type="GO" id="GO:0032259">
    <property type="term" value="P:methylation"/>
    <property type="evidence" value="ECO:0007669"/>
    <property type="project" value="UniProtKB-KW"/>
</dbReference>
<dbReference type="RefSeq" id="WP_185660799.1">
    <property type="nucleotide sequence ID" value="NZ_CAWPOO010000012.1"/>
</dbReference>
<dbReference type="InterPro" id="IPR036291">
    <property type="entry name" value="NAD(P)-bd_dom_sf"/>
</dbReference>
<keyword evidence="2" id="KW-0489">Methyltransferase</keyword>
<dbReference type="SUPFAM" id="SSF51735">
    <property type="entry name" value="NAD(P)-binding Rossmann-fold domains"/>
    <property type="match status" value="1"/>
</dbReference>
<dbReference type="EMBL" id="JACHVC010000012">
    <property type="protein sequence ID" value="MBC2606930.1"/>
    <property type="molecule type" value="Genomic_DNA"/>
</dbReference>
<dbReference type="PANTHER" id="PTHR36973">
    <property type="entry name" value="SLL1456 PROTEIN-RELATED"/>
    <property type="match status" value="1"/>
</dbReference>
<keyword evidence="2" id="KW-0808">Transferase</keyword>
<dbReference type="Gene3D" id="3.40.50.150">
    <property type="entry name" value="Vaccinia Virus protein VP39"/>
    <property type="match status" value="1"/>
</dbReference>
<evidence type="ECO:0000259" key="1">
    <source>
        <dbReference type="Pfam" id="PF05050"/>
    </source>
</evidence>
<dbReference type="AlphaFoldDB" id="A0A7X1B9P3"/>
<dbReference type="Proteomes" id="UP000526501">
    <property type="component" value="Unassembled WGS sequence"/>
</dbReference>
<sequence length="414" mass="46829">MPYFTGIWEHLESNQTALSEFSRTFGNFTLHDLGAAGGCPPPYCYATNCIKLVNFEPVPNASVSAFGTSIETAIGPSELNRLYINKRPTTSSLLRPCKRVTDRYTFLPIFGKDDDIFETVEEIPIQTTPLDEAISRFNIPPPQSLKIDVQGLTYEVLEGASKTLEDHTICIGAEVEFIESYTDQKSFGAVHELLRSQDFELFKQDNLNKWYYRKNLPGKIQNGQHAFCDFLYFRSIDTIGVSKFWNETNARLCLGLLLLHDLVDSADAYYKRFTDNSILHPSSEIEAIISEWRSALSFFYHDPFEKLVDQSGKQYSLTELSGKKIGIYGAGSYGTWIEQRLKEATIQPICFIDQNHQKLVESKSLFVVSPEDRPLMSSLDTIVICSIGSVEPIRAHIDQLNLPNKPTVLSVFQQ</sequence>
<dbReference type="SUPFAM" id="SSF53335">
    <property type="entry name" value="S-adenosyl-L-methionine-dependent methyltransferases"/>
    <property type="match status" value="1"/>
</dbReference>
<keyword evidence="3" id="KW-1185">Reference proteome</keyword>
<protein>
    <submittedName>
        <fullName evidence="2">FkbM family methyltransferase</fullName>
    </submittedName>
</protein>
<accession>A0A7X1B9P3</accession>
<dbReference type="NCBIfam" id="TIGR01444">
    <property type="entry name" value="fkbM_fam"/>
    <property type="match status" value="1"/>
</dbReference>
<dbReference type="InterPro" id="IPR053188">
    <property type="entry name" value="FkbM_Methyltransferase"/>
</dbReference>
<dbReference type="InterPro" id="IPR006342">
    <property type="entry name" value="FkbM_mtfrase"/>
</dbReference>
<dbReference type="InterPro" id="IPR029063">
    <property type="entry name" value="SAM-dependent_MTases_sf"/>
</dbReference>
<proteinExistence type="predicted"/>
<reference evidence="2 3" key="1">
    <citation type="submission" date="2020-07" db="EMBL/GenBank/DDBJ databases">
        <authorList>
            <person name="Feng X."/>
        </authorList>
    </citation>
    <scope>NUCLEOTIDE SEQUENCE [LARGE SCALE GENOMIC DNA]</scope>
    <source>
        <strain evidence="2 3">JCM23202</strain>
    </source>
</reference>
<organism evidence="2 3">
    <name type="scientific">Pelagicoccus albus</name>
    <dbReference type="NCBI Taxonomy" id="415222"/>
    <lineage>
        <taxon>Bacteria</taxon>
        <taxon>Pseudomonadati</taxon>
        <taxon>Verrucomicrobiota</taxon>
        <taxon>Opitutia</taxon>
        <taxon>Puniceicoccales</taxon>
        <taxon>Pelagicoccaceae</taxon>
        <taxon>Pelagicoccus</taxon>
    </lineage>
</organism>
<feature type="domain" description="Methyltransferase FkbM" evidence="1">
    <location>
        <begin position="47"/>
        <end position="201"/>
    </location>
</feature>
<evidence type="ECO:0000313" key="3">
    <source>
        <dbReference type="Proteomes" id="UP000526501"/>
    </source>
</evidence>
<evidence type="ECO:0000313" key="2">
    <source>
        <dbReference type="EMBL" id="MBC2606930.1"/>
    </source>
</evidence>
<dbReference type="Pfam" id="PF05050">
    <property type="entry name" value="Methyltransf_21"/>
    <property type="match status" value="1"/>
</dbReference>
<dbReference type="PANTHER" id="PTHR36973:SF4">
    <property type="entry name" value="NODULATION PROTEIN"/>
    <property type="match status" value="1"/>
</dbReference>
<comment type="caution">
    <text evidence="2">The sequence shown here is derived from an EMBL/GenBank/DDBJ whole genome shotgun (WGS) entry which is preliminary data.</text>
</comment>
<name>A0A7X1B9P3_9BACT</name>